<evidence type="ECO:0000256" key="3">
    <source>
        <dbReference type="ARBA" id="ARBA00022448"/>
    </source>
</evidence>
<dbReference type="InterPro" id="IPR036259">
    <property type="entry name" value="MFS_trans_sf"/>
</dbReference>
<dbReference type="AlphaFoldDB" id="A0A418W108"/>
<keyword evidence="6 7" id="KW-0472">Membrane</keyword>
<feature type="transmembrane region" description="Helical" evidence="7">
    <location>
        <begin position="261"/>
        <end position="281"/>
    </location>
</feature>
<keyword evidence="3" id="KW-0813">Transport</keyword>
<proteinExistence type="inferred from homology"/>
<comment type="caution">
    <text evidence="9">The sequence shown here is derived from an EMBL/GenBank/DDBJ whole genome shotgun (WGS) entry which is preliminary data.</text>
</comment>
<dbReference type="InterPro" id="IPR004752">
    <property type="entry name" value="AmpG_permease/AT-1"/>
</dbReference>
<name>A0A418W108_9PROT</name>
<feature type="transmembrane region" description="Helical" evidence="7">
    <location>
        <begin position="21"/>
        <end position="43"/>
    </location>
</feature>
<feature type="transmembrane region" description="Helical" evidence="7">
    <location>
        <begin position="155"/>
        <end position="179"/>
    </location>
</feature>
<feature type="transmembrane region" description="Helical" evidence="7">
    <location>
        <begin position="185"/>
        <end position="204"/>
    </location>
</feature>
<dbReference type="PANTHER" id="PTHR12778">
    <property type="entry name" value="SOLUTE CARRIER FAMILY 33 ACETYL-COA TRANSPORTER -RELATED"/>
    <property type="match status" value="1"/>
</dbReference>
<dbReference type="GO" id="GO:0022857">
    <property type="term" value="F:transmembrane transporter activity"/>
    <property type="evidence" value="ECO:0007669"/>
    <property type="project" value="InterPro"/>
</dbReference>
<dbReference type="Gene3D" id="1.20.1250.20">
    <property type="entry name" value="MFS general substrate transporter like domains"/>
    <property type="match status" value="2"/>
</dbReference>
<reference evidence="9 10" key="1">
    <citation type="submission" date="2018-09" db="EMBL/GenBank/DDBJ databases">
        <authorList>
            <person name="Zhu H."/>
        </authorList>
    </citation>
    <scope>NUCLEOTIDE SEQUENCE [LARGE SCALE GENOMIC DNA]</scope>
    <source>
        <strain evidence="9 10">K2W22B-5</strain>
    </source>
</reference>
<dbReference type="RefSeq" id="WP_119829288.1">
    <property type="nucleotide sequence ID" value="NZ_QYUL01000001.1"/>
</dbReference>
<dbReference type="CDD" id="cd17486">
    <property type="entry name" value="MFS_AmpG_like"/>
    <property type="match status" value="1"/>
</dbReference>
<evidence type="ECO:0000256" key="1">
    <source>
        <dbReference type="ARBA" id="ARBA00004141"/>
    </source>
</evidence>
<feature type="transmembrane region" description="Helical" evidence="7">
    <location>
        <begin position="94"/>
        <end position="113"/>
    </location>
</feature>
<dbReference type="Pfam" id="PF07690">
    <property type="entry name" value="MFS_1"/>
    <property type="match status" value="1"/>
</dbReference>
<dbReference type="InterPro" id="IPR011701">
    <property type="entry name" value="MFS"/>
</dbReference>
<evidence type="ECO:0000313" key="10">
    <source>
        <dbReference type="Proteomes" id="UP000283458"/>
    </source>
</evidence>
<evidence type="ECO:0000256" key="7">
    <source>
        <dbReference type="SAM" id="Phobius"/>
    </source>
</evidence>
<protein>
    <submittedName>
        <fullName evidence="9">MFS transporter</fullName>
    </submittedName>
</protein>
<evidence type="ECO:0000256" key="4">
    <source>
        <dbReference type="ARBA" id="ARBA00022692"/>
    </source>
</evidence>
<comment type="similarity">
    <text evidence="2">Belongs to the major facilitator superfamily.</text>
</comment>
<keyword evidence="10" id="KW-1185">Reference proteome</keyword>
<organism evidence="9 10">
    <name type="scientific">Azospirillum cavernae</name>
    <dbReference type="NCBI Taxonomy" id="2320860"/>
    <lineage>
        <taxon>Bacteria</taxon>
        <taxon>Pseudomonadati</taxon>
        <taxon>Pseudomonadota</taxon>
        <taxon>Alphaproteobacteria</taxon>
        <taxon>Rhodospirillales</taxon>
        <taxon>Azospirillaceae</taxon>
        <taxon>Azospirillum</taxon>
    </lineage>
</organism>
<dbReference type="PROSITE" id="PS50850">
    <property type="entry name" value="MFS"/>
    <property type="match status" value="1"/>
</dbReference>
<evidence type="ECO:0000313" key="9">
    <source>
        <dbReference type="EMBL" id="RJF83649.1"/>
    </source>
</evidence>
<comment type="subcellular location">
    <subcellularLocation>
        <location evidence="1">Membrane</location>
        <topology evidence="1">Multi-pass membrane protein</topology>
    </subcellularLocation>
</comment>
<evidence type="ECO:0000256" key="5">
    <source>
        <dbReference type="ARBA" id="ARBA00022989"/>
    </source>
</evidence>
<dbReference type="FunFam" id="1.20.1250.20:FF:000072">
    <property type="entry name" value="Muropeptide transporter AmpG"/>
    <property type="match status" value="1"/>
</dbReference>
<sequence length="452" mass="48399">MKPSVWPASWLNAVSIYLDRRVLVILFLGFSEGLPLALTGSTLSVWLREQGVSKTGIGLFALVTMPYALKFLWAPLIDRLRLPLLTRLFGRRRGWALVTQAGLMVALLGLAGTNPATELWWTALFAVLVSFCSASQDIVVDAYRVEVLDENRQAAGAAVLVLGYRFGMLAAGAGALYIADFHGWSVAYEAMAALVLVGVVTILINKEPKVAVSPESLQREQHVADWLAARPHLSGRMAALLSWLYGAVVAPFAQFMSRKGWVVMLAFIATYKLGEVLAGVMSSPFYVDLGFTKLEIANVTKLFGLWATIIGGLLGGLLVGRVGVLRGLMIGGILQMVSNISYVALAWAGHDVSALAVTVAVENVCGGVATAAFVAYLSGLCNVAYTATQYALLSSFYKLGGDLFGASSGWLADRMDWVSFFLLSMAGALPALILLTRLMGLESRRAAPAPAE</sequence>
<evidence type="ECO:0000259" key="8">
    <source>
        <dbReference type="PROSITE" id="PS50850"/>
    </source>
</evidence>
<dbReference type="InterPro" id="IPR020846">
    <property type="entry name" value="MFS_dom"/>
</dbReference>
<feature type="domain" description="Major facilitator superfamily (MFS) profile" evidence="8">
    <location>
        <begin position="21"/>
        <end position="445"/>
    </location>
</feature>
<evidence type="ECO:0000256" key="6">
    <source>
        <dbReference type="ARBA" id="ARBA00023136"/>
    </source>
</evidence>
<dbReference type="SUPFAM" id="SSF103473">
    <property type="entry name" value="MFS general substrate transporter"/>
    <property type="match status" value="1"/>
</dbReference>
<dbReference type="Proteomes" id="UP000283458">
    <property type="component" value="Unassembled WGS sequence"/>
</dbReference>
<dbReference type="PANTHER" id="PTHR12778:SF10">
    <property type="entry name" value="MAJOR FACILITATOR SUPERFAMILY DOMAIN-CONTAINING PROTEIN 3"/>
    <property type="match status" value="1"/>
</dbReference>
<dbReference type="EMBL" id="QYUL01000001">
    <property type="protein sequence ID" value="RJF83649.1"/>
    <property type="molecule type" value="Genomic_DNA"/>
</dbReference>
<accession>A0A418W108</accession>
<feature type="transmembrane region" description="Helical" evidence="7">
    <location>
        <begin position="417"/>
        <end position="435"/>
    </location>
</feature>
<dbReference type="GO" id="GO:0016020">
    <property type="term" value="C:membrane"/>
    <property type="evidence" value="ECO:0007669"/>
    <property type="project" value="UniProtKB-SubCell"/>
</dbReference>
<feature type="transmembrane region" description="Helical" evidence="7">
    <location>
        <begin position="302"/>
        <end position="320"/>
    </location>
</feature>
<evidence type="ECO:0000256" key="2">
    <source>
        <dbReference type="ARBA" id="ARBA00008335"/>
    </source>
</evidence>
<keyword evidence="5 7" id="KW-1133">Transmembrane helix</keyword>
<dbReference type="OrthoDB" id="9787815at2"/>
<feature type="transmembrane region" description="Helical" evidence="7">
    <location>
        <begin position="119"/>
        <end position="143"/>
    </location>
</feature>
<gene>
    <name evidence="9" type="ORF">D3877_03100</name>
</gene>
<dbReference type="NCBIfam" id="TIGR00901">
    <property type="entry name" value="2A0125"/>
    <property type="match status" value="1"/>
</dbReference>
<feature type="transmembrane region" description="Helical" evidence="7">
    <location>
        <begin position="55"/>
        <end position="73"/>
    </location>
</feature>
<keyword evidence="4 7" id="KW-0812">Transmembrane</keyword>